<keyword evidence="3" id="KW-1185">Reference proteome</keyword>
<name>A0A328ZHE9_9BURK</name>
<protein>
    <submittedName>
        <fullName evidence="2">Uncharacterized protein</fullName>
    </submittedName>
</protein>
<sequence length="43" mass="4855">MTRPTVEELRALLAAARAEVERLAAALEQAEWIQEYEQEANPS</sequence>
<gene>
    <name evidence="2" type="ORF">AX018_1008107</name>
</gene>
<dbReference type="RefSeq" id="WP_281269537.1">
    <property type="nucleotide sequence ID" value="NZ_CBCSGC010000010.1"/>
</dbReference>
<evidence type="ECO:0000313" key="3">
    <source>
        <dbReference type="Proteomes" id="UP000248856"/>
    </source>
</evidence>
<evidence type="ECO:0000256" key="1">
    <source>
        <dbReference type="SAM" id="Coils"/>
    </source>
</evidence>
<keyword evidence="1" id="KW-0175">Coiled coil</keyword>
<dbReference type="Proteomes" id="UP000248856">
    <property type="component" value="Unassembled WGS sequence"/>
</dbReference>
<comment type="caution">
    <text evidence="2">The sequence shown here is derived from an EMBL/GenBank/DDBJ whole genome shotgun (WGS) entry which is preliminary data.</text>
</comment>
<organism evidence="2 3">
    <name type="scientific">Paracidovorax anthurii</name>
    <dbReference type="NCBI Taxonomy" id="78229"/>
    <lineage>
        <taxon>Bacteria</taxon>
        <taxon>Pseudomonadati</taxon>
        <taxon>Pseudomonadota</taxon>
        <taxon>Betaproteobacteria</taxon>
        <taxon>Burkholderiales</taxon>
        <taxon>Comamonadaceae</taxon>
        <taxon>Paracidovorax</taxon>
    </lineage>
</organism>
<evidence type="ECO:0000313" key="2">
    <source>
        <dbReference type="EMBL" id="RAR85014.1"/>
    </source>
</evidence>
<reference evidence="2 3" key="1">
    <citation type="submission" date="2018-06" db="EMBL/GenBank/DDBJ databases">
        <title>Genomic Encyclopedia of Archaeal and Bacterial Type Strains, Phase II (KMG-II): from individual species to whole genera.</title>
        <authorList>
            <person name="Goeker M."/>
        </authorList>
    </citation>
    <scope>NUCLEOTIDE SEQUENCE [LARGE SCALE GENOMIC DNA]</scope>
    <source>
        <strain evidence="2 3">CFPB 3232</strain>
    </source>
</reference>
<dbReference type="EMBL" id="QLTA01000008">
    <property type="protein sequence ID" value="RAR85014.1"/>
    <property type="molecule type" value="Genomic_DNA"/>
</dbReference>
<feature type="coiled-coil region" evidence="1">
    <location>
        <begin position="6"/>
        <end position="33"/>
    </location>
</feature>
<accession>A0A328ZHE9</accession>
<proteinExistence type="predicted"/>
<dbReference type="AlphaFoldDB" id="A0A328ZHE9"/>